<reference evidence="2 3" key="1">
    <citation type="submission" date="2019-08" db="EMBL/GenBank/DDBJ databases">
        <title>Whole genome of Aphis craccivora.</title>
        <authorList>
            <person name="Voronova N.V."/>
            <person name="Shulinski R.S."/>
            <person name="Bandarenka Y.V."/>
            <person name="Zhorov D.G."/>
            <person name="Warner D."/>
        </authorList>
    </citation>
    <scope>NUCLEOTIDE SEQUENCE [LARGE SCALE GENOMIC DNA]</scope>
    <source>
        <strain evidence="2">180601</strain>
        <tissue evidence="2">Whole Body</tissue>
    </source>
</reference>
<evidence type="ECO:0000256" key="1">
    <source>
        <dbReference type="SAM" id="MobiDB-lite"/>
    </source>
</evidence>
<keyword evidence="3" id="KW-1185">Reference proteome</keyword>
<accession>A0A6G0YKD3</accession>
<feature type="region of interest" description="Disordered" evidence="1">
    <location>
        <begin position="92"/>
        <end position="145"/>
    </location>
</feature>
<feature type="region of interest" description="Disordered" evidence="1">
    <location>
        <begin position="224"/>
        <end position="330"/>
    </location>
</feature>
<name>A0A6G0YKD3_APHCR</name>
<dbReference type="Proteomes" id="UP000478052">
    <property type="component" value="Unassembled WGS sequence"/>
</dbReference>
<comment type="caution">
    <text evidence="2">The sequence shown here is derived from an EMBL/GenBank/DDBJ whole genome shotgun (WGS) entry which is preliminary data.</text>
</comment>
<dbReference type="OrthoDB" id="6081971at2759"/>
<evidence type="ECO:0000313" key="3">
    <source>
        <dbReference type="Proteomes" id="UP000478052"/>
    </source>
</evidence>
<feature type="compositionally biased region" description="Basic and acidic residues" evidence="1">
    <location>
        <begin position="283"/>
        <end position="300"/>
    </location>
</feature>
<organism evidence="2 3">
    <name type="scientific">Aphis craccivora</name>
    <name type="common">Cowpea aphid</name>
    <dbReference type="NCBI Taxonomy" id="307492"/>
    <lineage>
        <taxon>Eukaryota</taxon>
        <taxon>Metazoa</taxon>
        <taxon>Ecdysozoa</taxon>
        <taxon>Arthropoda</taxon>
        <taxon>Hexapoda</taxon>
        <taxon>Insecta</taxon>
        <taxon>Pterygota</taxon>
        <taxon>Neoptera</taxon>
        <taxon>Paraneoptera</taxon>
        <taxon>Hemiptera</taxon>
        <taxon>Sternorrhyncha</taxon>
        <taxon>Aphidomorpha</taxon>
        <taxon>Aphidoidea</taxon>
        <taxon>Aphididae</taxon>
        <taxon>Aphidini</taxon>
        <taxon>Aphis</taxon>
        <taxon>Aphis</taxon>
    </lineage>
</organism>
<sequence>MQAFVGKIAQDKWDKMLNKYADFIRKLSNDDSSEEVLEQFMNWPWAKPMRNFKPYVRRQFDRNHQIPEFEPAIQLLTEINIPNSAIRPLHTTSVVGEPSDNKATSSSEFSVPRSAEQGPALQGGDHESPSNENKTPVTLKPEHSQFVHRVPEPCFDESSSDIDEVSIPMCEYGFVNPEDIPEGTVLPKREATEEEIRLFSKTVAEGIIQELDDFKKLITTMGRFPDTDYDDDSDDDDENDDDNDNDGDKDNDGDDTTNDKIATSGAAVETRDDGPSSAKKRRHEDQSESDKNVDESDKVCTKVNGNTSHTGDDECESQTDVLPDLPQPKPVIKKGPLDFTAQEHTFLGWAKTMSTFTAKRQATVKMQINKIMSEAEFEDLDDEFFADATYLIITGISNWLKKSRIALFTLHAIEQIILFRPDVDGLDVRVFLWKTLQRHSIIENQSFH</sequence>
<evidence type="ECO:0000313" key="2">
    <source>
        <dbReference type="EMBL" id="KAF0757405.1"/>
    </source>
</evidence>
<dbReference type="AlphaFoldDB" id="A0A6G0YKD3"/>
<feature type="compositionally biased region" description="Acidic residues" evidence="1">
    <location>
        <begin position="227"/>
        <end position="256"/>
    </location>
</feature>
<proteinExistence type="predicted"/>
<gene>
    <name evidence="2" type="ORF">FWK35_00015637</name>
</gene>
<dbReference type="EMBL" id="VUJU01003588">
    <property type="protein sequence ID" value="KAF0757405.1"/>
    <property type="molecule type" value="Genomic_DNA"/>
</dbReference>
<protein>
    <submittedName>
        <fullName evidence="2">Myb-like protein AA isoform X1</fullName>
    </submittedName>
</protein>